<gene>
    <name evidence="4" type="ORF">L914_14925</name>
</gene>
<dbReference type="SMART" id="SM00248">
    <property type="entry name" value="ANK"/>
    <property type="match status" value="7"/>
</dbReference>
<dbReference type="PANTHER" id="PTHR24198:SF165">
    <property type="entry name" value="ANKYRIN REPEAT-CONTAINING PROTEIN-RELATED"/>
    <property type="match status" value="1"/>
</dbReference>
<dbReference type="PANTHER" id="PTHR24198">
    <property type="entry name" value="ANKYRIN REPEAT AND PROTEIN KINASE DOMAIN-CONTAINING PROTEIN"/>
    <property type="match status" value="1"/>
</dbReference>
<reference evidence="4" key="1">
    <citation type="submission" date="2013-11" db="EMBL/GenBank/DDBJ databases">
        <title>The Genome Sequence of Phytophthora parasitica IAC_01/95.</title>
        <authorList>
            <consortium name="The Broad Institute Genomics Platform"/>
            <person name="Russ C."/>
            <person name="Tyler B."/>
            <person name="Panabieres F."/>
            <person name="Shan W."/>
            <person name="Tripathy S."/>
            <person name="Grunwald N."/>
            <person name="Machado M."/>
            <person name="Johnson C.S."/>
            <person name="Arredondo F."/>
            <person name="Hong C."/>
            <person name="Coffey M."/>
            <person name="Young S.K."/>
            <person name="Zeng Q."/>
            <person name="Gargeya S."/>
            <person name="Fitzgerald M."/>
            <person name="Abouelleil A."/>
            <person name="Alvarado L."/>
            <person name="Chapman S.B."/>
            <person name="Gainer-Dewar J."/>
            <person name="Goldberg J."/>
            <person name="Griggs A."/>
            <person name="Gujja S."/>
            <person name="Hansen M."/>
            <person name="Howarth C."/>
            <person name="Imamovic A."/>
            <person name="Ireland A."/>
            <person name="Larimer J."/>
            <person name="McCowan C."/>
            <person name="Murphy C."/>
            <person name="Pearson M."/>
            <person name="Poon T.W."/>
            <person name="Priest M."/>
            <person name="Roberts A."/>
            <person name="Saif S."/>
            <person name="Shea T."/>
            <person name="Sykes S."/>
            <person name="Wortman J."/>
            <person name="Nusbaum C."/>
            <person name="Birren B."/>
        </authorList>
    </citation>
    <scope>NUCLEOTIDE SEQUENCE [LARGE SCALE GENOMIC DNA]</scope>
    <source>
        <strain evidence="4">IAC_01/95</strain>
    </source>
</reference>
<dbReference type="Gene3D" id="1.25.40.20">
    <property type="entry name" value="Ankyrin repeat-containing domain"/>
    <property type="match status" value="3"/>
</dbReference>
<dbReference type="Proteomes" id="UP000054532">
    <property type="component" value="Unassembled WGS sequence"/>
</dbReference>
<name>W2MR90_PHYNI</name>
<dbReference type="PROSITE" id="PS50088">
    <property type="entry name" value="ANK_REPEAT"/>
    <property type="match status" value="2"/>
</dbReference>
<evidence type="ECO:0000313" key="4">
    <source>
        <dbReference type="EMBL" id="ETM38871.1"/>
    </source>
</evidence>
<dbReference type="PROSITE" id="PS50297">
    <property type="entry name" value="ANK_REP_REGION"/>
    <property type="match status" value="2"/>
</dbReference>
<proteinExistence type="predicted"/>
<evidence type="ECO:0000256" key="2">
    <source>
        <dbReference type="ARBA" id="ARBA00023043"/>
    </source>
</evidence>
<dbReference type="VEuPathDB" id="FungiDB:PPTG_04574"/>
<dbReference type="Pfam" id="PF12796">
    <property type="entry name" value="Ank_2"/>
    <property type="match status" value="3"/>
</dbReference>
<sequence length="503" mass="55861">MSALPVSRTPDSDAEHQWMHAADSGDVVTLHMLLADNPNLLNAQLHHQTFKRCTALHVAVWKGHSAVVQFLIDHGADIELQDQTGMTALQIDVMRICLQKMRPTMLLRSRCIDVQSPVAMAISKRRQVRDRSTDRDIDTSVLDMLLTHNACVDQPDECGDTALLNAVEYGLTKHVEKLLAHGADANALDTNGRSAMDIAGEHGFVDIAGEHGFVDIINALAENSPGLVKSVGDKTLVMAVRHEYAEILESLYDQVHNRMSKADGQELGGRLLNIATEYNAPSCALFLLERGIPMDWTNAKGENAVQVACARGRPEILEMLLQQNNTDENNHDDISKASSGAAVLNHPLIKMDVLQNCDNSFSFLRDDNNTFPLFVAVKMPANLEIMEVLIRHSAKFDFPTRHSRDTIIPLLASWLMRVTSADVSKLLVDLATSDAIRHKQLRHVILALTCQEYTYEVLLFTLTILFTPQAVDVEQALAVFKPWMQRCQVNVVTEKLVTDALNL</sequence>
<keyword evidence="1" id="KW-0677">Repeat</keyword>
<dbReference type="InterPro" id="IPR002110">
    <property type="entry name" value="Ankyrin_rpt"/>
</dbReference>
<evidence type="ECO:0000256" key="3">
    <source>
        <dbReference type="PROSITE-ProRule" id="PRU00023"/>
    </source>
</evidence>
<accession>W2MR90</accession>
<protein>
    <submittedName>
        <fullName evidence="4">Uncharacterized protein</fullName>
    </submittedName>
</protein>
<feature type="repeat" description="ANK" evidence="3">
    <location>
        <begin position="51"/>
        <end position="83"/>
    </location>
</feature>
<feature type="repeat" description="ANK" evidence="3">
    <location>
        <begin position="158"/>
        <end position="190"/>
    </location>
</feature>
<dbReference type="SUPFAM" id="SSF48403">
    <property type="entry name" value="Ankyrin repeat"/>
    <property type="match status" value="1"/>
</dbReference>
<dbReference type="InterPro" id="IPR036770">
    <property type="entry name" value="Ankyrin_rpt-contain_sf"/>
</dbReference>
<organism evidence="4">
    <name type="scientific">Phytophthora nicotianae</name>
    <name type="common">Potato buckeye rot agent</name>
    <name type="synonym">Phytophthora parasitica</name>
    <dbReference type="NCBI Taxonomy" id="4792"/>
    <lineage>
        <taxon>Eukaryota</taxon>
        <taxon>Sar</taxon>
        <taxon>Stramenopiles</taxon>
        <taxon>Oomycota</taxon>
        <taxon>Peronosporomycetes</taxon>
        <taxon>Peronosporales</taxon>
        <taxon>Peronosporaceae</taxon>
        <taxon>Phytophthora</taxon>
    </lineage>
</organism>
<evidence type="ECO:0000256" key="1">
    <source>
        <dbReference type="ARBA" id="ARBA00022737"/>
    </source>
</evidence>
<dbReference type="EMBL" id="KI694818">
    <property type="protein sequence ID" value="ETM38871.1"/>
    <property type="molecule type" value="Genomic_DNA"/>
</dbReference>
<keyword evidence="2 3" id="KW-0040">ANK repeat</keyword>
<dbReference type="AlphaFoldDB" id="W2MR90"/>